<dbReference type="SUPFAM" id="SSF51556">
    <property type="entry name" value="Metallo-dependent hydrolases"/>
    <property type="match status" value="1"/>
</dbReference>
<dbReference type="InterPro" id="IPR051781">
    <property type="entry name" value="Metallo-dep_Hydrolase"/>
</dbReference>
<dbReference type="InterPro" id="IPR057744">
    <property type="entry name" value="OTAase-like"/>
</dbReference>
<feature type="chain" id="PRO_5046481412" evidence="1">
    <location>
        <begin position="24"/>
        <end position="427"/>
    </location>
</feature>
<dbReference type="CDD" id="cd01299">
    <property type="entry name" value="Met_dep_hydrolase_A"/>
    <property type="match status" value="1"/>
</dbReference>
<keyword evidence="1" id="KW-0732">Signal</keyword>
<dbReference type="SUPFAM" id="SSF51338">
    <property type="entry name" value="Composite domain of metallo-dependent hydrolases"/>
    <property type="match status" value="1"/>
</dbReference>
<protein>
    <submittedName>
        <fullName evidence="3">Amidohydrolase family protein</fullName>
    </submittedName>
</protein>
<proteinExistence type="predicted"/>
<dbReference type="InterPro" id="IPR032466">
    <property type="entry name" value="Metal_Hydrolase"/>
</dbReference>
<dbReference type="Gene3D" id="2.30.40.10">
    <property type="entry name" value="Urease, subunit C, domain 1"/>
    <property type="match status" value="1"/>
</dbReference>
<dbReference type="Pfam" id="PF01979">
    <property type="entry name" value="Amidohydro_1"/>
    <property type="match status" value="1"/>
</dbReference>
<comment type="caution">
    <text evidence="3">The sequence shown here is derived from an EMBL/GenBank/DDBJ whole genome shotgun (WGS) entry which is preliminary data.</text>
</comment>
<sequence>MTILQRISCALLAAGLLAAPVLADTSYVRAGRVIDTESGKVLTDRLIRIEDGRIAAITAYTPPPEGATVLDWSGFTVLPGLIDMHTHLSDWGQTNNVAEPLLHSAEDIALVGARNARDTLNAGFTSVRDVGTFRAFGDVSLRNAIEAGYIEGPRMAVAGAYITVPGGGGEVTGMAPDVEIPEIMRMGVAAGPDEVKSKSRMLFQRGADFLKLIATGAVLAAGTEPGAPEMTEAEVRAAVDEAARYKSYATAHAHGAEGIKIALNGGVRSIEHASLIDDEAIALAKKKGAWLVMDVYNGDFIDEMGKAEHWPEEIMRKNFETTDAQRIGFRKAVAAGVKIAYGTDAGVFPHGLNARQFKYMVRYGMTPMQAIQSATTSAAALMGKSADVGTIAPGRYADMVAVAADPLADISALERIDHVMKGGKLIR</sequence>
<dbReference type="EMBL" id="JBHTIK010000005">
    <property type="protein sequence ID" value="MFD0848793.1"/>
    <property type="molecule type" value="Genomic_DNA"/>
</dbReference>
<dbReference type="RefSeq" id="WP_381490177.1">
    <property type="nucleotide sequence ID" value="NZ_JBHTIK010000005.1"/>
</dbReference>
<dbReference type="InterPro" id="IPR006680">
    <property type="entry name" value="Amidohydro-rel"/>
</dbReference>
<accession>A0ABW3C4B4</accession>
<name>A0ABW3C4B4_SPHXN</name>
<dbReference type="Proteomes" id="UP001597124">
    <property type="component" value="Unassembled WGS sequence"/>
</dbReference>
<dbReference type="PANTHER" id="PTHR43135">
    <property type="entry name" value="ALPHA-D-RIBOSE 1-METHYLPHOSPHONATE 5-TRIPHOSPHATE DIPHOSPHATASE"/>
    <property type="match status" value="1"/>
</dbReference>
<organism evidence="3 4">
    <name type="scientific">Sphingosinicella xenopeptidilytica</name>
    <dbReference type="NCBI Taxonomy" id="364098"/>
    <lineage>
        <taxon>Bacteria</taxon>
        <taxon>Pseudomonadati</taxon>
        <taxon>Pseudomonadota</taxon>
        <taxon>Alphaproteobacteria</taxon>
        <taxon>Sphingomonadales</taxon>
        <taxon>Sphingosinicellaceae</taxon>
        <taxon>Sphingosinicella</taxon>
    </lineage>
</organism>
<reference evidence="4" key="1">
    <citation type="journal article" date="2019" name="Int. J. Syst. Evol. Microbiol.">
        <title>The Global Catalogue of Microorganisms (GCM) 10K type strain sequencing project: providing services to taxonomists for standard genome sequencing and annotation.</title>
        <authorList>
            <consortium name="The Broad Institute Genomics Platform"/>
            <consortium name="The Broad Institute Genome Sequencing Center for Infectious Disease"/>
            <person name="Wu L."/>
            <person name="Ma J."/>
        </authorList>
    </citation>
    <scope>NUCLEOTIDE SEQUENCE [LARGE SCALE GENOMIC DNA]</scope>
    <source>
        <strain evidence="4">CCUG 52537</strain>
    </source>
</reference>
<keyword evidence="4" id="KW-1185">Reference proteome</keyword>
<feature type="domain" description="Amidohydrolase-related" evidence="2">
    <location>
        <begin position="76"/>
        <end position="425"/>
    </location>
</feature>
<gene>
    <name evidence="3" type="ORF">ACFQ00_10705</name>
</gene>
<evidence type="ECO:0000313" key="4">
    <source>
        <dbReference type="Proteomes" id="UP001597124"/>
    </source>
</evidence>
<dbReference type="PANTHER" id="PTHR43135:SF3">
    <property type="entry name" value="ALPHA-D-RIBOSE 1-METHYLPHOSPHONATE 5-TRIPHOSPHATE DIPHOSPHATASE"/>
    <property type="match status" value="1"/>
</dbReference>
<evidence type="ECO:0000313" key="3">
    <source>
        <dbReference type="EMBL" id="MFD0848793.1"/>
    </source>
</evidence>
<dbReference type="InterPro" id="IPR011059">
    <property type="entry name" value="Metal-dep_hydrolase_composite"/>
</dbReference>
<dbReference type="Gene3D" id="3.20.20.140">
    <property type="entry name" value="Metal-dependent hydrolases"/>
    <property type="match status" value="1"/>
</dbReference>
<feature type="signal peptide" evidence="1">
    <location>
        <begin position="1"/>
        <end position="23"/>
    </location>
</feature>
<evidence type="ECO:0000256" key="1">
    <source>
        <dbReference type="SAM" id="SignalP"/>
    </source>
</evidence>
<evidence type="ECO:0000259" key="2">
    <source>
        <dbReference type="Pfam" id="PF01979"/>
    </source>
</evidence>